<reference evidence="2" key="1">
    <citation type="submission" date="2012-09" db="EMBL/GenBank/DDBJ databases">
        <authorList>
            <person name="Martin A.A."/>
        </authorList>
    </citation>
    <scope>NUCLEOTIDE SEQUENCE</scope>
</reference>
<evidence type="ECO:0000313" key="2">
    <source>
        <dbReference type="Proteomes" id="UP000035642"/>
    </source>
</evidence>
<accession>A0A0K0DRK0</accession>
<proteinExistence type="predicted"/>
<evidence type="ECO:0000313" key="3">
    <source>
        <dbReference type="WBParaSite" id="ACAC_0001438901-mRNA-1"/>
    </source>
</evidence>
<feature type="region of interest" description="Disordered" evidence="1">
    <location>
        <begin position="48"/>
        <end position="91"/>
    </location>
</feature>
<feature type="compositionally biased region" description="Polar residues" evidence="1">
    <location>
        <begin position="48"/>
        <end position="73"/>
    </location>
</feature>
<dbReference type="WBParaSite" id="ACAC_0001438901-mRNA-1">
    <property type="protein sequence ID" value="ACAC_0001438901-mRNA-1"/>
    <property type="gene ID" value="ACAC_0001438901"/>
</dbReference>
<keyword evidence="2" id="KW-1185">Reference proteome</keyword>
<sequence>MVLVQVELASNVQVRDVISFLLSRSYNNFRVTDQESLAPGYVPANVPGLSQSSSERFVQSPLMQDTDSAQNAFTRPESRHEKPLSDTTGISAPYQLDRISRHMAEEDTNENDLSLDVPSESRNVLMTENAQARSDEGSREVSSSSFNITWLRHVVRLLKKKGILKCSAKCAVCEMNIMVSPRSLISHINNRHTKYPL</sequence>
<evidence type="ECO:0000256" key="1">
    <source>
        <dbReference type="SAM" id="MobiDB-lite"/>
    </source>
</evidence>
<dbReference type="AlphaFoldDB" id="A0A0K0DRK0"/>
<protein>
    <submittedName>
        <fullName evidence="3">C2H2-type domain-containing protein</fullName>
    </submittedName>
</protein>
<dbReference type="Proteomes" id="UP000035642">
    <property type="component" value="Unassembled WGS sequence"/>
</dbReference>
<organism evidence="2 3">
    <name type="scientific">Angiostrongylus cantonensis</name>
    <name type="common">Rat lungworm</name>
    <dbReference type="NCBI Taxonomy" id="6313"/>
    <lineage>
        <taxon>Eukaryota</taxon>
        <taxon>Metazoa</taxon>
        <taxon>Ecdysozoa</taxon>
        <taxon>Nematoda</taxon>
        <taxon>Chromadorea</taxon>
        <taxon>Rhabditida</taxon>
        <taxon>Rhabditina</taxon>
        <taxon>Rhabditomorpha</taxon>
        <taxon>Strongyloidea</taxon>
        <taxon>Metastrongylidae</taxon>
        <taxon>Angiostrongylus</taxon>
    </lineage>
</organism>
<reference evidence="3" key="2">
    <citation type="submission" date="2017-02" db="UniProtKB">
        <authorList>
            <consortium name="WormBaseParasite"/>
        </authorList>
    </citation>
    <scope>IDENTIFICATION</scope>
</reference>
<name>A0A0K0DRK0_ANGCA</name>